<accession>A0A6G6WEN3</accession>
<evidence type="ECO:0000313" key="3">
    <source>
        <dbReference type="Proteomes" id="UP000502996"/>
    </source>
</evidence>
<evidence type="ECO:0000313" key="2">
    <source>
        <dbReference type="EMBL" id="QIG43613.1"/>
    </source>
</evidence>
<dbReference type="AlphaFoldDB" id="A0A6G6WEN3"/>
<dbReference type="RefSeq" id="WP_165233459.1">
    <property type="nucleotide sequence ID" value="NZ_CP049257.1"/>
</dbReference>
<feature type="transmembrane region" description="Helical" evidence="1">
    <location>
        <begin position="28"/>
        <end position="47"/>
    </location>
</feature>
<keyword evidence="1" id="KW-0472">Membrane</keyword>
<evidence type="ECO:0000256" key="1">
    <source>
        <dbReference type="SAM" id="Phobius"/>
    </source>
</evidence>
<protein>
    <submittedName>
        <fullName evidence="2">Uncharacterized protein</fullName>
    </submittedName>
</protein>
<keyword evidence="3" id="KW-1185">Reference proteome</keyword>
<dbReference type="KEGG" id="nano:G5V58_13350"/>
<organism evidence="2 3">
    <name type="scientific">Nocardioides anomalus</name>
    <dbReference type="NCBI Taxonomy" id="2712223"/>
    <lineage>
        <taxon>Bacteria</taxon>
        <taxon>Bacillati</taxon>
        <taxon>Actinomycetota</taxon>
        <taxon>Actinomycetes</taxon>
        <taxon>Propionibacteriales</taxon>
        <taxon>Nocardioidaceae</taxon>
        <taxon>Nocardioides</taxon>
    </lineage>
</organism>
<name>A0A6G6WEN3_9ACTN</name>
<dbReference type="Proteomes" id="UP000502996">
    <property type="component" value="Chromosome"/>
</dbReference>
<proteinExistence type="predicted"/>
<dbReference type="EMBL" id="CP049257">
    <property type="protein sequence ID" value="QIG43613.1"/>
    <property type="molecule type" value="Genomic_DNA"/>
</dbReference>
<keyword evidence="1" id="KW-0812">Transmembrane</keyword>
<gene>
    <name evidence="2" type="ORF">G5V58_13350</name>
</gene>
<sequence>MSTHSGPAVASRPGLDRFCEGIETHGSTIAMALLWLVPVLAFLVALLSV</sequence>
<reference evidence="2 3" key="1">
    <citation type="submission" date="2020-02" db="EMBL/GenBank/DDBJ databases">
        <title>Full genome sequence of Nocardioides sp. R-3366.</title>
        <authorList>
            <person name="Im W.-T."/>
        </authorList>
    </citation>
    <scope>NUCLEOTIDE SEQUENCE [LARGE SCALE GENOMIC DNA]</scope>
    <source>
        <strain evidence="2 3">R-3366</strain>
    </source>
</reference>
<keyword evidence="1" id="KW-1133">Transmembrane helix</keyword>